<dbReference type="OrthoDB" id="8659436at2"/>
<gene>
    <name evidence="8" type="primary">perR_2</name>
    <name evidence="8" type="ORF">CLLI_25600</name>
</gene>
<protein>
    <submittedName>
        <fullName evidence="8">Peroxide operon regulator</fullName>
    </submittedName>
</protein>
<dbReference type="Pfam" id="PF01475">
    <property type="entry name" value="FUR"/>
    <property type="match status" value="1"/>
</dbReference>
<dbReference type="SUPFAM" id="SSF46785">
    <property type="entry name" value="Winged helix' DNA-binding domain"/>
    <property type="match status" value="1"/>
</dbReference>
<evidence type="ECO:0000313" key="9">
    <source>
        <dbReference type="Proteomes" id="UP000239706"/>
    </source>
</evidence>
<comment type="caution">
    <text evidence="8">The sequence shown here is derived from an EMBL/GenBank/DDBJ whole genome shotgun (WGS) entry which is preliminary data.</text>
</comment>
<dbReference type="Proteomes" id="UP000239706">
    <property type="component" value="Unassembled WGS sequence"/>
</dbReference>
<feature type="binding site" evidence="7">
    <location>
        <position position="132"/>
    </location>
    <ligand>
        <name>Zn(2+)</name>
        <dbReference type="ChEBI" id="CHEBI:29105"/>
    </ligand>
</feature>
<comment type="similarity">
    <text evidence="1">Belongs to the Fur family.</text>
</comment>
<dbReference type="Gene3D" id="3.30.1490.190">
    <property type="match status" value="1"/>
</dbReference>
<dbReference type="GO" id="GO:0008270">
    <property type="term" value="F:zinc ion binding"/>
    <property type="evidence" value="ECO:0007669"/>
    <property type="project" value="TreeGrafter"/>
</dbReference>
<dbReference type="GO" id="GO:0045892">
    <property type="term" value="P:negative regulation of DNA-templated transcription"/>
    <property type="evidence" value="ECO:0007669"/>
    <property type="project" value="TreeGrafter"/>
</dbReference>
<keyword evidence="7" id="KW-0479">Metal-binding</keyword>
<dbReference type="PANTHER" id="PTHR33202">
    <property type="entry name" value="ZINC UPTAKE REGULATION PROTEIN"/>
    <property type="match status" value="1"/>
</dbReference>
<dbReference type="CDD" id="cd07153">
    <property type="entry name" value="Fur_like"/>
    <property type="match status" value="1"/>
</dbReference>
<evidence type="ECO:0000313" key="8">
    <source>
        <dbReference type="EMBL" id="PRR77148.1"/>
    </source>
</evidence>
<evidence type="ECO:0000256" key="6">
    <source>
        <dbReference type="ARBA" id="ARBA00023163"/>
    </source>
</evidence>
<reference evidence="8 9" key="1">
    <citation type="submission" date="2018-03" db="EMBL/GenBank/DDBJ databases">
        <title>Genome sequence of Clostridium liquoris DSM 100320.</title>
        <authorList>
            <person name="Poehlein A."/>
            <person name="Daniel R."/>
        </authorList>
    </citation>
    <scope>NUCLEOTIDE SEQUENCE [LARGE SCALE GENOMIC DNA]</scope>
    <source>
        <strain evidence="8 9">DSM 100320</strain>
    </source>
</reference>
<dbReference type="GO" id="GO:0000976">
    <property type="term" value="F:transcription cis-regulatory region binding"/>
    <property type="evidence" value="ECO:0007669"/>
    <property type="project" value="TreeGrafter"/>
</dbReference>
<evidence type="ECO:0000256" key="4">
    <source>
        <dbReference type="ARBA" id="ARBA00023015"/>
    </source>
</evidence>
<keyword evidence="5" id="KW-0238">DNA-binding</keyword>
<keyword evidence="4" id="KW-0805">Transcription regulation</keyword>
<feature type="binding site" evidence="7">
    <location>
        <position position="91"/>
    </location>
    <ligand>
        <name>Zn(2+)</name>
        <dbReference type="ChEBI" id="CHEBI:29105"/>
    </ligand>
</feature>
<dbReference type="EMBL" id="PVXO01000068">
    <property type="protein sequence ID" value="PRR77148.1"/>
    <property type="molecule type" value="Genomic_DNA"/>
</dbReference>
<accession>A0A2T0B0W7</accession>
<feature type="binding site" evidence="7">
    <location>
        <position position="94"/>
    </location>
    <ligand>
        <name>Zn(2+)</name>
        <dbReference type="ChEBI" id="CHEBI:29105"/>
    </ligand>
</feature>
<keyword evidence="6" id="KW-0804">Transcription</keyword>
<dbReference type="GO" id="GO:1900376">
    <property type="term" value="P:regulation of secondary metabolite biosynthetic process"/>
    <property type="evidence" value="ECO:0007669"/>
    <property type="project" value="TreeGrafter"/>
</dbReference>
<organism evidence="8 9">
    <name type="scientific">Clostridium liquoris</name>
    <dbReference type="NCBI Taxonomy" id="1289519"/>
    <lineage>
        <taxon>Bacteria</taxon>
        <taxon>Bacillati</taxon>
        <taxon>Bacillota</taxon>
        <taxon>Clostridia</taxon>
        <taxon>Eubacteriales</taxon>
        <taxon>Clostridiaceae</taxon>
        <taxon>Clostridium</taxon>
    </lineage>
</organism>
<evidence type="ECO:0000256" key="7">
    <source>
        <dbReference type="PIRSR" id="PIRSR602481-1"/>
    </source>
</evidence>
<evidence type="ECO:0000256" key="3">
    <source>
        <dbReference type="ARBA" id="ARBA00022833"/>
    </source>
</evidence>
<dbReference type="InterPro" id="IPR002481">
    <property type="entry name" value="FUR"/>
</dbReference>
<dbReference type="AlphaFoldDB" id="A0A2T0B0W7"/>
<keyword evidence="3 7" id="KW-0862">Zinc</keyword>
<dbReference type="InterPro" id="IPR043135">
    <property type="entry name" value="Fur_C"/>
</dbReference>
<dbReference type="InterPro" id="IPR036388">
    <property type="entry name" value="WH-like_DNA-bd_sf"/>
</dbReference>
<name>A0A2T0B0W7_9CLOT</name>
<keyword evidence="2" id="KW-0678">Repressor</keyword>
<dbReference type="GO" id="GO:0003700">
    <property type="term" value="F:DNA-binding transcription factor activity"/>
    <property type="evidence" value="ECO:0007669"/>
    <property type="project" value="InterPro"/>
</dbReference>
<sequence length="142" mass="16414">MNMEEFLRGHSIKVTKGRISIIEILHECNSAVSVEHIYEQCKDRNIILDLSTIYRNLELFNNKGIVDKFDLGDGKYNYIINLNKHKHILECTICHKEVEIDCPLSQVEQIIKNKTGFTIAEDELDLKLKGICEDCAIKQVHK</sequence>
<evidence type="ECO:0000256" key="2">
    <source>
        <dbReference type="ARBA" id="ARBA00022491"/>
    </source>
</evidence>
<evidence type="ECO:0000256" key="1">
    <source>
        <dbReference type="ARBA" id="ARBA00007957"/>
    </source>
</evidence>
<dbReference type="InterPro" id="IPR036390">
    <property type="entry name" value="WH_DNA-bd_sf"/>
</dbReference>
<dbReference type="PANTHER" id="PTHR33202:SF8">
    <property type="entry name" value="PEROXIDE-RESPONSIVE REPRESSOR PERR"/>
    <property type="match status" value="1"/>
</dbReference>
<dbReference type="RefSeq" id="WP_106064593.1">
    <property type="nucleotide sequence ID" value="NZ_PVXO01000068.1"/>
</dbReference>
<feature type="binding site" evidence="7">
    <location>
        <position position="135"/>
    </location>
    <ligand>
        <name>Zn(2+)</name>
        <dbReference type="ChEBI" id="CHEBI:29105"/>
    </ligand>
</feature>
<evidence type="ECO:0000256" key="5">
    <source>
        <dbReference type="ARBA" id="ARBA00023125"/>
    </source>
</evidence>
<keyword evidence="9" id="KW-1185">Reference proteome</keyword>
<comment type="cofactor">
    <cofactor evidence="7">
        <name>Zn(2+)</name>
        <dbReference type="ChEBI" id="CHEBI:29105"/>
    </cofactor>
    <text evidence="7">Binds 1 zinc ion per subunit.</text>
</comment>
<proteinExistence type="inferred from homology"/>
<dbReference type="Gene3D" id="1.10.10.10">
    <property type="entry name" value="Winged helix-like DNA-binding domain superfamily/Winged helix DNA-binding domain"/>
    <property type="match status" value="1"/>
</dbReference>